<dbReference type="SUPFAM" id="SSF50891">
    <property type="entry name" value="Cyclophilin-like"/>
    <property type="match status" value="1"/>
</dbReference>
<dbReference type="GO" id="GO:0006457">
    <property type="term" value="P:protein folding"/>
    <property type="evidence" value="ECO:0007669"/>
    <property type="project" value="InterPro"/>
</dbReference>
<dbReference type="PANTHER" id="PTHR45625:SF4">
    <property type="entry name" value="PEPTIDYLPROLYL ISOMERASE DOMAIN AND WD REPEAT-CONTAINING PROTEIN 1"/>
    <property type="match status" value="1"/>
</dbReference>
<keyword evidence="7" id="KW-1185">Reference proteome</keyword>
<name>A0A090Q1W6_9FLAO</name>
<comment type="function">
    <text evidence="4">PPIases accelerate the folding of proteins. It catalyzes the cis-trans isomerization of proline imidic peptide bonds in oligopeptides.</text>
</comment>
<dbReference type="InterPro" id="IPR020892">
    <property type="entry name" value="Cyclophilin-type_PPIase_CS"/>
</dbReference>
<dbReference type="InterPro" id="IPR044666">
    <property type="entry name" value="Cyclophilin_A-like"/>
</dbReference>
<dbReference type="RefSeq" id="WP_042278626.1">
    <property type="nucleotide sequence ID" value="NZ_BBML01000004.1"/>
</dbReference>
<accession>A0A090Q1W6</accession>
<proteinExistence type="inferred from homology"/>
<dbReference type="Gene3D" id="2.40.100.10">
    <property type="entry name" value="Cyclophilin-like"/>
    <property type="match status" value="1"/>
</dbReference>
<dbReference type="CDD" id="cd00317">
    <property type="entry name" value="cyclophilin"/>
    <property type="match status" value="1"/>
</dbReference>
<evidence type="ECO:0000256" key="1">
    <source>
        <dbReference type="ARBA" id="ARBA00007365"/>
    </source>
</evidence>
<evidence type="ECO:0000256" key="4">
    <source>
        <dbReference type="RuleBase" id="RU363019"/>
    </source>
</evidence>
<dbReference type="Pfam" id="PF00160">
    <property type="entry name" value="Pro_isomerase"/>
    <property type="match status" value="1"/>
</dbReference>
<dbReference type="EC" id="5.2.1.8" evidence="4"/>
<dbReference type="PROSITE" id="PS00170">
    <property type="entry name" value="CSA_PPIASE_1"/>
    <property type="match status" value="1"/>
</dbReference>
<dbReference type="STRING" id="319236.BST91_04160"/>
<dbReference type="Proteomes" id="UP000029221">
    <property type="component" value="Unassembled WGS sequence"/>
</dbReference>
<sequence length="246" mass="28786">MKSLYCICLIIFFYSCKDTPVTLNEVDTPSKESNAGKWITKEEKEERRLEKIYTRAVSAKGDTLLHYIPQDSVPLFFKRYGKKNPETRVLLSTKYGDVTFELFKENELYRSSFIYLIKNGYFNQTVFHRVVDDFIVQGGNSDDSYPSLMRNSSGNYQLPPHFLDNVKHERGTLSMAKSWDNNPDNWHNAFDFFITLKKAEHLDGEHTIFGRVVDGMEVLERISQIPTDSRDWPEEDVYMTFKVLKE</sequence>
<reference evidence="6" key="1">
    <citation type="journal article" date="2014" name="Genome Announc.">
        <title>Draft Genome Sequences of Marine Flavobacterium Nonlabens Strains NR17, NR24, NR27, NR32, NR33, and Ara13.</title>
        <authorList>
            <person name="Nakanishi M."/>
            <person name="Meirelles P."/>
            <person name="Suzuki R."/>
            <person name="Takatani N."/>
            <person name="Mino S."/>
            <person name="Suda W."/>
            <person name="Oshima K."/>
            <person name="Hattori M."/>
            <person name="Ohkuma M."/>
            <person name="Hosokawa M."/>
            <person name="Miyashita K."/>
            <person name="Thompson F.L."/>
            <person name="Niwa A."/>
            <person name="Sawabe T."/>
            <person name="Sawabe T."/>
        </authorList>
    </citation>
    <scope>NUCLEOTIDE SEQUENCE [LARGE SCALE GENOMIC DNA]</scope>
    <source>
        <strain evidence="6">JCM 19294</strain>
    </source>
</reference>
<keyword evidence="2 4" id="KW-0697">Rotamase</keyword>
<evidence type="ECO:0000313" key="7">
    <source>
        <dbReference type="Proteomes" id="UP000029221"/>
    </source>
</evidence>
<protein>
    <recommendedName>
        <fullName evidence="4">Peptidyl-prolyl cis-trans isomerase</fullName>
        <shortName evidence="4">PPIase</shortName>
        <ecNumber evidence="4">5.2.1.8</ecNumber>
    </recommendedName>
</protein>
<feature type="domain" description="PPIase cyclophilin-type" evidence="5">
    <location>
        <begin position="96"/>
        <end position="240"/>
    </location>
</feature>
<dbReference type="InterPro" id="IPR002130">
    <property type="entry name" value="Cyclophilin-type_PPIase_dom"/>
</dbReference>
<dbReference type="EMBL" id="BBML01000004">
    <property type="protein sequence ID" value="GAK97059.1"/>
    <property type="molecule type" value="Genomic_DNA"/>
</dbReference>
<evidence type="ECO:0000256" key="3">
    <source>
        <dbReference type="ARBA" id="ARBA00023235"/>
    </source>
</evidence>
<comment type="catalytic activity">
    <reaction evidence="4">
        <text>[protein]-peptidylproline (omega=180) = [protein]-peptidylproline (omega=0)</text>
        <dbReference type="Rhea" id="RHEA:16237"/>
        <dbReference type="Rhea" id="RHEA-COMP:10747"/>
        <dbReference type="Rhea" id="RHEA-COMP:10748"/>
        <dbReference type="ChEBI" id="CHEBI:83833"/>
        <dbReference type="ChEBI" id="CHEBI:83834"/>
        <dbReference type="EC" id="5.2.1.8"/>
    </reaction>
</comment>
<organism evidence="6 7">
    <name type="scientific">Nonlabens tegetincola</name>
    <dbReference type="NCBI Taxonomy" id="323273"/>
    <lineage>
        <taxon>Bacteria</taxon>
        <taxon>Pseudomonadati</taxon>
        <taxon>Bacteroidota</taxon>
        <taxon>Flavobacteriia</taxon>
        <taxon>Flavobacteriales</taxon>
        <taxon>Flavobacteriaceae</taxon>
        <taxon>Nonlabens</taxon>
    </lineage>
</organism>
<dbReference type="PRINTS" id="PR00153">
    <property type="entry name" value="CSAPPISMRASE"/>
</dbReference>
<dbReference type="GO" id="GO:0003755">
    <property type="term" value="F:peptidyl-prolyl cis-trans isomerase activity"/>
    <property type="evidence" value="ECO:0007669"/>
    <property type="project" value="UniProtKB-UniRule"/>
</dbReference>
<evidence type="ECO:0000313" key="6">
    <source>
        <dbReference type="EMBL" id="GAK97059.1"/>
    </source>
</evidence>
<dbReference type="InterPro" id="IPR029000">
    <property type="entry name" value="Cyclophilin-like_dom_sf"/>
</dbReference>
<dbReference type="eggNOG" id="COG0652">
    <property type="taxonomic scope" value="Bacteria"/>
</dbReference>
<dbReference type="PROSITE" id="PS51257">
    <property type="entry name" value="PROKAR_LIPOPROTEIN"/>
    <property type="match status" value="1"/>
</dbReference>
<keyword evidence="3 4" id="KW-0413">Isomerase</keyword>
<comment type="caution">
    <text evidence="6">The sequence shown here is derived from an EMBL/GenBank/DDBJ whole genome shotgun (WGS) entry which is preliminary data.</text>
</comment>
<evidence type="ECO:0000259" key="5">
    <source>
        <dbReference type="PROSITE" id="PS50072"/>
    </source>
</evidence>
<dbReference type="PROSITE" id="PS50072">
    <property type="entry name" value="CSA_PPIASE_2"/>
    <property type="match status" value="1"/>
</dbReference>
<dbReference type="AlphaFoldDB" id="A0A090Q1W6"/>
<gene>
    <name evidence="6" type="ORF">JCM19294_565</name>
</gene>
<evidence type="ECO:0000256" key="2">
    <source>
        <dbReference type="ARBA" id="ARBA00023110"/>
    </source>
</evidence>
<comment type="similarity">
    <text evidence="1 4">Belongs to the cyclophilin-type PPIase family.</text>
</comment>
<dbReference type="PANTHER" id="PTHR45625">
    <property type="entry name" value="PEPTIDYL-PROLYL CIS-TRANS ISOMERASE-RELATED"/>
    <property type="match status" value="1"/>
</dbReference>